<sequence length="169" mass="18353">MDGVRPEAPADRRALGLADMPPEIRLQIAEALDRPRDLVAAQMASALFWHTLVERCAARWGAGRLSRLIEAGAPAAVVSAAIARGQQAPSPDLIQSAVLYGDVRVLDVICRALQVQSPFSSPRRRHIVAYMFLLVVPSAFPFCLLSFLACRVIVIVAIVVAVICEHHSH</sequence>
<dbReference type="EMBL" id="LC625835">
    <property type="protein sequence ID" value="BCU02673.1"/>
    <property type="molecule type" value="Genomic_DNA"/>
</dbReference>
<name>A0A811BLQ9_9VIRU</name>
<organism evidence="2 3">
    <name type="scientific">Pandoravirus japonicus</name>
    <dbReference type="NCBI Taxonomy" id="2823154"/>
    <lineage>
        <taxon>Viruses</taxon>
        <taxon>Pandoravirus</taxon>
    </lineage>
</organism>
<evidence type="ECO:0000256" key="1">
    <source>
        <dbReference type="SAM" id="Phobius"/>
    </source>
</evidence>
<feature type="transmembrane region" description="Helical" evidence="1">
    <location>
        <begin position="130"/>
        <end position="163"/>
    </location>
</feature>
<reference evidence="2" key="1">
    <citation type="submission" date="2021-04" db="EMBL/GenBank/DDBJ databases">
        <title>Draft Genome Sequence of Pandoravirus japonicus, Isolated from the Sabaishi River of Niigata, Japan.</title>
        <authorList>
            <person name="Hosokawa N."/>
            <person name="Takahashi H."/>
            <person name="Aoki K."/>
            <person name="Takemura M."/>
        </authorList>
    </citation>
    <scope>NUCLEOTIDE SEQUENCE</scope>
</reference>
<keyword evidence="1" id="KW-1133">Transmembrane helix</keyword>
<accession>A0A811BLQ9</accession>
<protein>
    <submittedName>
        <fullName evidence="2">Uncharacterized protein</fullName>
    </submittedName>
</protein>
<evidence type="ECO:0000313" key="2">
    <source>
        <dbReference type="EMBL" id="BCU02673.1"/>
    </source>
</evidence>
<evidence type="ECO:0000313" key="3">
    <source>
        <dbReference type="Proteomes" id="UP001253637"/>
    </source>
</evidence>
<proteinExistence type="predicted"/>
<keyword evidence="1" id="KW-0812">Transmembrane</keyword>
<dbReference type="Proteomes" id="UP001253637">
    <property type="component" value="Segment"/>
</dbReference>
<keyword evidence="1" id="KW-0472">Membrane</keyword>